<protein>
    <recommendedName>
        <fullName evidence="3">Transmembrane protein</fullName>
    </recommendedName>
</protein>
<proteinExistence type="predicted"/>
<feature type="transmembrane region" description="Helical" evidence="1">
    <location>
        <begin position="192"/>
        <end position="210"/>
    </location>
</feature>
<organism evidence="2">
    <name type="scientific">viral metagenome</name>
    <dbReference type="NCBI Taxonomy" id="1070528"/>
    <lineage>
        <taxon>unclassified sequences</taxon>
        <taxon>metagenomes</taxon>
        <taxon>organismal metagenomes</taxon>
    </lineage>
</organism>
<evidence type="ECO:0000256" key="1">
    <source>
        <dbReference type="SAM" id="Phobius"/>
    </source>
</evidence>
<feature type="transmembrane region" description="Helical" evidence="1">
    <location>
        <begin position="69"/>
        <end position="91"/>
    </location>
</feature>
<keyword evidence="1" id="KW-0812">Transmembrane</keyword>
<keyword evidence="1" id="KW-0472">Membrane</keyword>
<dbReference type="AlphaFoldDB" id="A0A6C0D2G8"/>
<keyword evidence="1" id="KW-1133">Transmembrane helix</keyword>
<evidence type="ECO:0000313" key="2">
    <source>
        <dbReference type="EMBL" id="QHT09895.1"/>
    </source>
</evidence>
<feature type="transmembrane region" description="Helical" evidence="1">
    <location>
        <begin position="364"/>
        <end position="384"/>
    </location>
</feature>
<accession>A0A6C0D2G8</accession>
<feature type="transmembrane region" description="Helical" evidence="1">
    <location>
        <begin position="316"/>
        <end position="343"/>
    </location>
</feature>
<dbReference type="EMBL" id="MN739518">
    <property type="protein sequence ID" value="QHT09895.1"/>
    <property type="molecule type" value="Genomic_DNA"/>
</dbReference>
<reference evidence="2" key="1">
    <citation type="journal article" date="2020" name="Nature">
        <title>Giant virus diversity and host interactions through global metagenomics.</title>
        <authorList>
            <person name="Schulz F."/>
            <person name="Roux S."/>
            <person name="Paez-Espino D."/>
            <person name="Jungbluth S."/>
            <person name="Walsh D.A."/>
            <person name="Denef V.J."/>
            <person name="McMahon K.D."/>
            <person name="Konstantinidis K.T."/>
            <person name="Eloe-Fadrosh E.A."/>
            <person name="Kyrpides N.C."/>
            <person name="Woyke T."/>
        </authorList>
    </citation>
    <scope>NUCLEOTIDE SEQUENCE</scope>
    <source>
        <strain evidence="2">GVMAG-M-3300023174-104</strain>
    </source>
</reference>
<feature type="transmembrane region" description="Helical" evidence="1">
    <location>
        <begin position="163"/>
        <end position="180"/>
    </location>
</feature>
<sequence>MNSSPTQNLSPLSKNKYRIKSLQRKNNYFTIAVLGGESILLFLVFYFAYLGYFSTSKQISRRYFTASRIISILIIVSIFLLAICQSLYIHYEISKFKTTTSTVTPTQSQSILINTWKKRMADNVKQYYNYFQYILCFFLIVCASNNFYITYISKNKWIFLKEIGFYVLTFALWGIFIYGMRKPTEQINFSDFLKSVGFIVVCAIIVMILFEINGYNTNTGLSNSLQYLPTQNTDSEDENNRLHRKQTFQIIFLLLYVPIFGFLIILYIFLSTSFMNAQLTNLLETYRDSFIMKTFFPRLVTRLKITEINPNAYSPYVITLGLLIMEAILFGLINSVSSQYVSLHRRKFYNENTTISLTWWNKTTILNIFIFMGFHFLLQFLGFYNRLDASPSTERQQQIGSIIPITTPPPPLRNNARPQNLQELQQQQYVNNF</sequence>
<evidence type="ECO:0008006" key="3">
    <source>
        <dbReference type="Google" id="ProtNLM"/>
    </source>
</evidence>
<name>A0A6C0D2G8_9ZZZZ</name>
<feature type="transmembrane region" description="Helical" evidence="1">
    <location>
        <begin position="28"/>
        <end position="49"/>
    </location>
</feature>
<feature type="transmembrane region" description="Helical" evidence="1">
    <location>
        <begin position="130"/>
        <end position="151"/>
    </location>
</feature>
<feature type="transmembrane region" description="Helical" evidence="1">
    <location>
        <begin position="250"/>
        <end position="270"/>
    </location>
</feature>